<keyword evidence="3" id="KW-1133">Transmembrane helix</keyword>
<feature type="DNA-binding region" description="H-T-H motif" evidence="2">
    <location>
        <begin position="33"/>
        <end position="52"/>
    </location>
</feature>
<comment type="caution">
    <text evidence="5">The sequence shown here is derived from an EMBL/GenBank/DDBJ whole genome shotgun (WGS) entry which is preliminary data.</text>
</comment>
<dbReference type="Proteomes" id="UP000321901">
    <property type="component" value="Unassembled WGS sequence"/>
</dbReference>
<evidence type="ECO:0000256" key="3">
    <source>
        <dbReference type="SAM" id="Phobius"/>
    </source>
</evidence>
<dbReference type="EMBL" id="BJYL01000038">
    <property type="protein sequence ID" value="GEN84494.1"/>
    <property type="molecule type" value="Genomic_DNA"/>
</dbReference>
<keyword evidence="6" id="KW-1185">Reference proteome</keyword>
<dbReference type="InterPro" id="IPR050624">
    <property type="entry name" value="HTH-type_Tx_Regulator"/>
</dbReference>
<evidence type="ECO:0000256" key="2">
    <source>
        <dbReference type="PROSITE-ProRule" id="PRU00335"/>
    </source>
</evidence>
<reference evidence="5 6" key="1">
    <citation type="submission" date="2019-07" db="EMBL/GenBank/DDBJ databases">
        <title>Whole genome shotgun sequence of Sporosarcina luteola NBRC 105378.</title>
        <authorList>
            <person name="Hosoyama A."/>
            <person name="Uohara A."/>
            <person name="Ohji S."/>
            <person name="Ichikawa N."/>
        </authorList>
    </citation>
    <scope>NUCLEOTIDE SEQUENCE [LARGE SCALE GENOMIC DNA]</scope>
    <source>
        <strain evidence="5 6">NBRC 105378</strain>
    </source>
</reference>
<dbReference type="InterPro" id="IPR001647">
    <property type="entry name" value="HTH_TetR"/>
</dbReference>
<dbReference type="Gene3D" id="1.10.357.10">
    <property type="entry name" value="Tetracycline Repressor, domain 2"/>
    <property type="match status" value="1"/>
</dbReference>
<evidence type="ECO:0000313" key="5">
    <source>
        <dbReference type="EMBL" id="GEN84494.1"/>
    </source>
</evidence>
<dbReference type="PROSITE" id="PS50977">
    <property type="entry name" value="HTH_TETR_2"/>
    <property type="match status" value="1"/>
</dbReference>
<keyword evidence="3" id="KW-0472">Membrane</keyword>
<evidence type="ECO:0000256" key="1">
    <source>
        <dbReference type="ARBA" id="ARBA00023125"/>
    </source>
</evidence>
<evidence type="ECO:0000313" key="6">
    <source>
        <dbReference type="Proteomes" id="UP000321901"/>
    </source>
</evidence>
<dbReference type="AlphaFoldDB" id="A0A511ZAM5"/>
<dbReference type="Pfam" id="PF00440">
    <property type="entry name" value="TetR_N"/>
    <property type="match status" value="1"/>
</dbReference>
<feature type="domain" description="HTH tetR-type" evidence="4">
    <location>
        <begin position="10"/>
        <end position="70"/>
    </location>
</feature>
<name>A0A511ZAM5_9BACL</name>
<dbReference type="PANTHER" id="PTHR43479">
    <property type="entry name" value="ACREF/ENVCD OPERON REPRESSOR-RELATED"/>
    <property type="match status" value="1"/>
</dbReference>
<evidence type="ECO:0000259" key="4">
    <source>
        <dbReference type="PROSITE" id="PS50977"/>
    </source>
</evidence>
<dbReference type="SUPFAM" id="SSF46689">
    <property type="entry name" value="Homeodomain-like"/>
    <property type="match status" value="1"/>
</dbReference>
<keyword evidence="1 2" id="KW-0238">DNA-binding</keyword>
<keyword evidence="3" id="KW-0812">Transmembrane</keyword>
<feature type="transmembrane region" description="Helical" evidence="3">
    <location>
        <begin position="146"/>
        <end position="167"/>
    </location>
</feature>
<dbReference type="InterPro" id="IPR009057">
    <property type="entry name" value="Homeodomain-like_sf"/>
</dbReference>
<proteinExistence type="predicted"/>
<dbReference type="OrthoDB" id="9810250at2"/>
<gene>
    <name evidence="5" type="ORF">SLU01_28060</name>
</gene>
<dbReference type="RefSeq" id="WP_147059392.1">
    <property type="nucleotide sequence ID" value="NZ_BJYL01000038.1"/>
</dbReference>
<organism evidence="5 6">
    <name type="scientific">Sporosarcina luteola</name>
    <dbReference type="NCBI Taxonomy" id="582850"/>
    <lineage>
        <taxon>Bacteria</taxon>
        <taxon>Bacillati</taxon>
        <taxon>Bacillota</taxon>
        <taxon>Bacilli</taxon>
        <taxon>Bacillales</taxon>
        <taxon>Caryophanaceae</taxon>
        <taxon>Sporosarcina</taxon>
    </lineage>
</organism>
<accession>A0A511ZAM5</accession>
<dbReference type="GO" id="GO:0003677">
    <property type="term" value="F:DNA binding"/>
    <property type="evidence" value="ECO:0007669"/>
    <property type="project" value="UniProtKB-UniRule"/>
</dbReference>
<dbReference type="PANTHER" id="PTHR43479:SF23">
    <property type="entry name" value="HTH TETR-TYPE DOMAIN-CONTAINING PROTEIN"/>
    <property type="match status" value="1"/>
</dbReference>
<dbReference type="Pfam" id="PF14278">
    <property type="entry name" value="TetR_C_8"/>
    <property type="match status" value="1"/>
</dbReference>
<protein>
    <submittedName>
        <fullName evidence="5">TetR family transcriptional regulator</fullName>
    </submittedName>
</protein>
<dbReference type="InterPro" id="IPR039532">
    <property type="entry name" value="TetR_C_Firmicutes"/>
</dbReference>
<sequence>MSIKMDPRVRRTKAMFEEALLELMEEKDYKKITVREISERSTLNRATFYLHYYDKDELLEQMLQDALEQLRISVQVKDMEFKYDSENPHPIFIRLFNKMIEQSRFYKVMLVQEKVPYFTESVREIIETLVEKATHYMVEDKIEFKVPVEMSIAYITSAYLGVIIWWLKKDMPYTPAHMAKQLTRLSTVGPWLENPYQ</sequence>